<evidence type="ECO:0000313" key="2">
    <source>
        <dbReference type="Proteomes" id="UP000037982"/>
    </source>
</evidence>
<keyword evidence="2" id="KW-1185">Reference proteome</keyword>
<dbReference type="CDD" id="cd02980">
    <property type="entry name" value="TRX_Fd_family"/>
    <property type="match status" value="1"/>
</dbReference>
<reference evidence="2" key="1">
    <citation type="submission" date="2015-07" db="EMBL/GenBank/DDBJ databases">
        <authorList>
            <person name="Ju K.-S."/>
            <person name="Doroghazi J.R."/>
            <person name="Metcalf W.W."/>
        </authorList>
    </citation>
    <scope>NUCLEOTIDE SEQUENCE [LARGE SCALE GENOMIC DNA]</scope>
    <source>
        <strain evidence="2">NRRL ISP-5002</strain>
    </source>
</reference>
<dbReference type="AlphaFoldDB" id="A0A0N0XSR1"/>
<dbReference type="RefSeq" id="WP_053927665.1">
    <property type="nucleotide sequence ID" value="NZ_LGKG01000186.1"/>
</dbReference>
<gene>
    <name evidence="1" type="ORF">ADL29_35785</name>
</gene>
<evidence type="ECO:0008006" key="3">
    <source>
        <dbReference type="Google" id="ProtNLM"/>
    </source>
</evidence>
<organism evidence="1 2">
    <name type="scientific">Streptomyces chattanoogensis</name>
    <dbReference type="NCBI Taxonomy" id="66876"/>
    <lineage>
        <taxon>Bacteria</taxon>
        <taxon>Bacillati</taxon>
        <taxon>Actinomycetota</taxon>
        <taxon>Actinomycetes</taxon>
        <taxon>Kitasatosporales</taxon>
        <taxon>Streptomycetaceae</taxon>
        <taxon>Streptomyces</taxon>
    </lineage>
</organism>
<name>A0A0N0XSR1_9ACTN</name>
<protein>
    <recommendedName>
        <fullName evidence="3">(2Fe-2S) ferredoxin domain-containing protein</fullName>
    </recommendedName>
</protein>
<dbReference type="PATRIC" id="fig|66876.3.peg.7881"/>
<sequence length="137" mass="14554">MSAASIRPYCVRPCTVVVCRGCCCGNVRKYPAIDHRWQLDRLCAAAADSGGRLAVRTSDCLGPCGQANVMVIQPSSDGRRRGGRSTWIGWAMDDACTDDILAWVAAGGPGIAEPPATLALQLVRPQRAARSGGRRRA</sequence>
<evidence type="ECO:0000313" key="1">
    <source>
        <dbReference type="EMBL" id="KPC59234.1"/>
    </source>
</evidence>
<dbReference type="Proteomes" id="UP000037982">
    <property type="component" value="Unassembled WGS sequence"/>
</dbReference>
<comment type="caution">
    <text evidence="1">The sequence shown here is derived from an EMBL/GenBank/DDBJ whole genome shotgun (WGS) entry which is preliminary data.</text>
</comment>
<accession>A0A0N0XSR1</accession>
<proteinExistence type="predicted"/>
<dbReference type="EMBL" id="LGKG01000186">
    <property type="protein sequence ID" value="KPC59234.1"/>
    <property type="molecule type" value="Genomic_DNA"/>
</dbReference>